<dbReference type="EMBL" id="CP071090">
    <property type="protein sequence ID" value="QSQ23608.1"/>
    <property type="molecule type" value="Genomic_DNA"/>
</dbReference>
<protein>
    <recommendedName>
        <fullName evidence="3">Lipoprotein</fullName>
    </recommendedName>
</protein>
<evidence type="ECO:0008006" key="3">
    <source>
        <dbReference type="Google" id="ProtNLM"/>
    </source>
</evidence>
<accession>A0ABX7NYQ7</accession>
<reference evidence="1 2" key="1">
    <citation type="submission" date="2021-02" db="EMBL/GenBank/DDBJ databases">
        <title>De Novo genome assembly of isolated myxobacteria.</title>
        <authorList>
            <person name="Stevens D.C."/>
        </authorList>
    </citation>
    <scope>NUCLEOTIDE SEQUENCE [LARGE SCALE GENOMIC DNA]</scope>
    <source>
        <strain evidence="2">SCPEA02</strain>
    </source>
</reference>
<evidence type="ECO:0000313" key="1">
    <source>
        <dbReference type="EMBL" id="QSQ23608.1"/>
    </source>
</evidence>
<sequence>MATSKVRTTLMTGMLTLLGLTGCGDLLGDKAEEPPLLVVEGTLKDVGHLDEARAKKLRAAILWERYPDSTLECVKTLPSGEDYRKCITLDTPYEYKRYTMDVKVDSRTSTTVRIPINQLPPAAVLNGEAGSRLGFASVVMYVDGNDNGQLDTVSNTATSSPDTVIGFQQGYAEDDPAYYWIVYREGDLHPLYHRFSTSCEEPAQGYSVVEFRYGPISEEPQTFEGCFLKQGQVKMNIIVDANMRSFTQFACEDSYGLERAERAPATSPVPEGAATWCEHLFREAGEELLVKEHPERFCTGGNVKRYGLVDIFTHQWDDRATPPSWWPCEVSAPAP</sequence>
<evidence type="ECO:0000313" key="2">
    <source>
        <dbReference type="Proteomes" id="UP000662747"/>
    </source>
</evidence>
<dbReference type="RefSeq" id="WP_206725180.1">
    <property type="nucleotide sequence ID" value="NZ_CP071090.1"/>
</dbReference>
<proteinExistence type="predicted"/>
<dbReference type="PROSITE" id="PS51257">
    <property type="entry name" value="PROKAR_LIPOPROTEIN"/>
    <property type="match status" value="1"/>
</dbReference>
<organism evidence="1 2">
    <name type="scientific">Pyxidicoccus parkwayensis</name>
    <dbReference type="NCBI Taxonomy" id="2813578"/>
    <lineage>
        <taxon>Bacteria</taxon>
        <taxon>Pseudomonadati</taxon>
        <taxon>Myxococcota</taxon>
        <taxon>Myxococcia</taxon>
        <taxon>Myxococcales</taxon>
        <taxon>Cystobacterineae</taxon>
        <taxon>Myxococcaceae</taxon>
        <taxon>Pyxidicoccus</taxon>
    </lineage>
</organism>
<name>A0ABX7NYQ7_9BACT</name>
<keyword evidence="2" id="KW-1185">Reference proteome</keyword>
<gene>
    <name evidence="1" type="ORF">JY651_01065</name>
</gene>
<dbReference type="Proteomes" id="UP000662747">
    <property type="component" value="Chromosome"/>
</dbReference>